<proteinExistence type="predicted"/>
<accession>A0ABS9KZP6</accession>
<gene>
    <name evidence="3" type="ORF">LZZ85_26185</name>
</gene>
<feature type="signal peptide" evidence="1">
    <location>
        <begin position="1"/>
        <end position="18"/>
    </location>
</feature>
<dbReference type="PANTHER" id="PTHR46333:SF2">
    <property type="entry name" value="CYTOKINESIS PROTEIN 3"/>
    <property type="match status" value="1"/>
</dbReference>
<protein>
    <recommendedName>
        <fullName evidence="2">Transglutaminase-like domain-containing protein</fullName>
    </recommendedName>
</protein>
<dbReference type="PANTHER" id="PTHR46333">
    <property type="entry name" value="CYTOKINESIS PROTEIN 3"/>
    <property type="match status" value="1"/>
</dbReference>
<dbReference type="InterPro" id="IPR038765">
    <property type="entry name" value="Papain-like_cys_pep_sf"/>
</dbReference>
<evidence type="ECO:0000256" key="1">
    <source>
        <dbReference type="SAM" id="SignalP"/>
    </source>
</evidence>
<reference evidence="3" key="1">
    <citation type="submission" date="2022-01" db="EMBL/GenBank/DDBJ databases">
        <authorList>
            <person name="Jo J.-H."/>
            <person name="Im W.-T."/>
        </authorList>
    </citation>
    <scope>NUCLEOTIDE SEQUENCE</scope>
    <source>
        <strain evidence="3">NA20</strain>
    </source>
</reference>
<organism evidence="3 4">
    <name type="scientific">Terrimonas ginsenosidimutans</name>
    <dbReference type="NCBI Taxonomy" id="2908004"/>
    <lineage>
        <taxon>Bacteria</taxon>
        <taxon>Pseudomonadati</taxon>
        <taxon>Bacteroidota</taxon>
        <taxon>Chitinophagia</taxon>
        <taxon>Chitinophagales</taxon>
        <taxon>Chitinophagaceae</taxon>
        <taxon>Terrimonas</taxon>
    </lineage>
</organism>
<evidence type="ECO:0000313" key="4">
    <source>
        <dbReference type="Proteomes" id="UP001165367"/>
    </source>
</evidence>
<name>A0ABS9KZP6_9BACT</name>
<dbReference type="RefSeq" id="WP_237876657.1">
    <property type="nucleotide sequence ID" value="NZ_JAKLTR010000026.1"/>
</dbReference>
<dbReference type="SUPFAM" id="SSF54001">
    <property type="entry name" value="Cysteine proteinases"/>
    <property type="match status" value="1"/>
</dbReference>
<feature type="chain" id="PRO_5046112732" description="Transglutaminase-like domain-containing protein" evidence="1">
    <location>
        <begin position="19"/>
        <end position="343"/>
    </location>
</feature>
<dbReference type="EMBL" id="JAKLTR010000026">
    <property type="protein sequence ID" value="MCG2617817.1"/>
    <property type="molecule type" value="Genomic_DNA"/>
</dbReference>
<sequence>MKTLLAVCLFLITIPAIAQSVSDDFFYVDRHALTVEATSLNELSQKLTRGYLSEKEKTRAIFRWITANISYRTRFNAGNKHDDIYASNDEDTSILKPVDERVAESVFRTRLALCDGYSRLFKILCDRAGIRSEVVLGYARTETFKRIQRFRSNHSWNAVYADSAWYLLDVTWASGFIDDRTDRYVQHFDEQYFLSRPEDFIREHYPDEIQWTLMENPPVIPEFLHSPYKQRAFVKYHINRYLPSTGMINAAVGDTLRFELNSTDWEADKNVSANPFLDQSLYYSEKSALIKPQATKNNSTTYRYVVSSASTQWLYLLYNDDVVLRYRVSVRPTQKISLLAAME</sequence>
<dbReference type="InterPro" id="IPR002931">
    <property type="entry name" value="Transglutaminase-like"/>
</dbReference>
<comment type="caution">
    <text evidence="3">The sequence shown here is derived from an EMBL/GenBank/DDBJ whole genome shotgun (WGS) entry which is preliminary data.</text>
</comment>
<dbReference type="SMART" id="SM00460">
    <property type="entry name" value="TGc"/>
    <property type="match status" value="1"/>
</dbReference>
<keyword evidence="4" id="KW-1185">Reference proteome</keyword>
<keyword evidence="1" id="KW-0732">Signal</keyword>
<evidence type="ECO:0000313" key="3">
    <source>
        <dbReference type="EMBL" id="MCG2617817.1"/>
    </source>
</evidence>
<feature type="domain" description="Transglutaminase-like" evidence="2">
    <location>
        <begin position="106"/>
        <end position="172"/>
    </location>
</feature>
<dbReference type="InterPro" id="IPR052557">
    <property type="entry name" value="CAP/Cytokinesis_protein"/>
</dbReference>
<evidence type="ECO:0000259" key="2">
    <source>
        <dbReference type="SMART" id="SM00460"/>
    </source>
</evidence>
<dbReference type="Gene3D" id="3.10.620.30">
    <property type="match status" value="1"/>
</dbReference>
<dbReference type="Proteomes" id="UP001165367">
    <property type="component" value="Unassembled WGS sequence"/>
</dbReference>
<dbReference type="Pfam" id="PF01841">
    <property type="entry name" value="Transglut_core"/>
    <property type="match status" value="1"/>
</dbReference>